<accession>A0A6N0NX26</accession>
<reference evidence="1 2" key="1">
    <citation type="submission" date="2020-02" db="EMBL/GenBank/DDBJ databases">
        <title>Comparative genome analysis reveals the metabolism and evolution of the thermophilic archaeal genus Metallosphaera.</title>
        <authorList>
            <person name="Jiang C."/>
        </authorList>
    </citation>
    <scope>NUCLEOTIDE SEQUENCE [LARGE SCALE GENOMIC DNA]</scope>
    <source>
        <strain evidence="1 2">Ric-A</strain>
    </source>
</reference>
<gene>
    <name evidence="1" type="ORF">GWK48_08595</name>
</gene>
<dbReference type="InterPro" id="IPR002481">
    <property type="entry name" value="FUR"/>
</dbReference>
<dbReference type="GeneID" id="55641997"/>
<keyword evidence="2" id="KW-1185">Reference proteome</keyword>
<dbReference type="Proteomes" id="UP000509301">
    <property type="component" value="Chromosome"/>
</dbReference>
<evidence type="ECO:0000313" key="1">
    <source>
        <dbReference type="EMBL" id="QKR00423.1"/>
    </source>
</evidence>
<dbReference type="Gene3D" id="1.10.10.10">
    <property type="entry name" value="Winged helix-like DNA-binding domain superfamily/Winged helix DNA-binding domain"/>
    <property type="match status" value="1"/>
</dbReference>
<proteinExistence type="predicted"/>
<dbReference type="InterPro" id="IPR036390">
    <property type="entry name" value="WH_DNA-bd_sf"/>
</dbReference>
<dbReference type="PANTHER" id="PTHR33202:SF7">
    <property type="entry name" value="FERRIC UPTAKE REGULATION PROTEIN"/>
    <property type="match status" value="1"/>
</dbReference>
<dbReference type="KEGG" id="mten:GWK48_08595"/>
<name>A0A6N0NX26_9CREN</name>
<sequence length="140" mass="15958">MEMDIAEMLRNRGLKVTPQRIAVIRVMERGGHFSGEQIFNELRKTEPSISLSTVYNALETLEKAGIIRSFEAGGKTWYEMRMEPHVNVFCEDIGDIIDVDLDLENLQKSLVEKGIEPKNLSVIVYAECSKMMKGHQVRQS</sequence>
<dbReference type="GO" id="GO:0003700">
    <property type="term" value="F:DNA-binding transcription factor activity"/>
    <property type="evidence" value="ECO:0007669"/>
    <property type="project" value="InterPro"/>
</dbReference>
<dbReference type="GO" id="GO:0008270">
    <property type="term" value="F:zinc ion binding"/>
    <property type="evidence" value="ECO:0007669"/>
    <property type="project" value="TreeGrafter"/>
</dbReference>
<dbReference type="RefSeq" id="WP_174631396.1">
    <property type="nucleotide sequence ID" value="NZ_CP049074.1"/>
</dbReference>
<dbReference type="EMBL" id="CP049074">
    <property type="protein sequence ID" value="QKR00423.1"/>
    <property type="molecule type" value="Genomic_DNA"/>
</dbReference>
<dbReference type="GO" id="GO:0045892">
    <property type="term" value="P:negative regulation of DNA-templated transcription"/>
    <property type="evidence" value="ECO:0007669"/>
    <property type="project" value="TreeGrafter"/>
</dbReference>
<dbReference type="PANTHER" id="PTHR33202">
    <property type="entry name" value="ZINC UPTAKE REGULATION PROTEIN"/>
    <property type="match status" value="1"/>
</dbReference>
<protein>
    <submittedName>
        <fullName evidence="1">Transcriptional repressor</fullName>
    </submittedName>
</protein>
<dbReference type="GO" id="GO:1900376">
    <property type="term" value="P:regulation of secondary metabolite biosynthetic process"/>
    <property type="evidence" value="ECO:0007669"/>
    <property type="project" value="TreeGrafter"/>
</dbReference>
<dbReference type="GO" id="GO:0000976">
    <property type="term" value="F:transcription cis-regulatory region binding"/>
    <property type="evidence" value="ECO:0007669"/>
    <property type="project" value="TreeGrafter"/>
</dbReference>
<dbReference type="InterPro" id="IPR036388">
    <property type="entry name" value="WH-like_DNA-bd_sf"/>
</dbReference>
<evidence type="ECO:0000313" key="2">
    <source>
        <dbReference type="Proteomes" id="UP000509301"/>
    </source>
</evidence>
<organism evidence="1 2">
    <name type="scientific">Metallosphaera tengchongensis</name>
    <dbReference type="NCBI Taxonomy" id="1532350"/>
    <lineage>
        <taxon>Archaea</taxon>
        <taxon>Thermoproteota</taxon>
        <taxon>Thermoprotei</taxon>
        <taxon>Sulfolobales</taxon>
        <taxon>Sulfolobaceae</taxon>
        <taxon>Metallosphaera</taxon>
    </lineage>
</organism>
<dbReference type="OrthoDB" id="21318at2157"/>
<dbReference type="CDD" id="cd07153">
    <property type="entry name" value="Fur_like"/>
    <property type="match status" value="1"/>
</dbReference>
<dbReference type="SUPFAM" id="SSF46785">
    <property type="entry name" value="Winged helix' DNA-binding domain"/>
    <property type="match status" value="1"/>
</dbReference>
<dbReference type="Pfam" id="PF01475">
    <property type="entry name" value="FUR"/>
    <property type="match status" value="1"/>
</dbReference>
<dbReference type="AlphaFoldDB" id="A0A6N0NX26"/>